<keyword evidence="4" id="KW-0547">Nucleotide-binding</keyword>
<keyword evidence="10" id="KW-1185">Reference proteome</keyword>
<dbReference type="RefSeq" id="WP_204664995.1">
    <property type="nucleotide sequence ID" value="NZ_JAFBDT010000022.1"/>
</dbReference>
<comment type="caution">
    <text evidence="9">The sequence shown here is derived from an EMBL/GenBank/DDBJ whole genome shotgun (WGS) entry which is preliminary data.</text>
</comment>
<proteinExistence type="predicted"/>
<dbReference type="PROSITE" id="PS50109">
    <property type="entry name" value="HIS_KIN"/>
    <property type="match status" value="1"/>
</dbReference>
<dbReference type="InterPro" id="IPR003594">
    <property type="entry name" value="HATPase_dom"/>
</dbReference>
<dbReference type="InterPro" id="IPR036890">
    <property type="entry name" value="HATPase_C_sf"/>
</dbReference>
<feature type="domain" description="Histidine kinase" evidence="8">
    <location>
        <begin position="14"/>
        <end position="122"/>
    </location>
</feature>
<keyword evidence="3" id="KW-0808">Transferase</keyword>
<evidence type="ECO:0000256" key="4">
    <source>
        <dbReference type="ARBA" id="ARBA00022741"/>
    </source>
</evidence>
<evidence type="ECO:0000256" key="5">
    <source>
        <dbReference type="ARBA" id="ARBA00022777"/>
    </source>
</evidence>
<comment type="catalytic activity">
    <reaction evidence="1">
        <text>ATP + protein L-histidine = ADP + protein N-phospho-L-histidine.</text>
        <dbReference type="EC" id="2.7.13.3"/>
    </reaction>
</comment>
<dbReference type="InterPro" id="IPR005467">
    <property type="entry name" value="His_kinase_dom"/>
</dbReference>
<evidence type="ECO:0000256" key="1">
    <source>
        <dbReference type="ARBA" id="ARBA00000085"/>
    </source>
</evidence>
<protein>
    <recommendedName>
        <fullName evidence="2">histidine kinase</fullName>
        <ecNumber evidence="2">2.7.13.3</ecNumber>
    </recommendedName>
</protein>
<evidence type="ECO:0000313" key="9">
    <source>
        <dbReference type="EMBL" id="MBM7562566.1"/>
    </source>
</evidence>
<name>A0ABS2MT22_9FIRM</name>
<evidence type="ECO:0000313" key="10">
    <source>
        <dbReference type="Proteomes" id="UP000767854"/>
    </source>
</evidence>
<evidence type="ECO:0000256" key="6">
    <source>
        <dbReference type="ARBA" id="ARBA00022840"/>
    </source>
</evidence>
<evidence type="ECO:0000256" key="2">
    <source>
        <dbReference type="ARBA" id="ARBA00012438"/>
    </source>
</evidence>
<evidence type="ECO:0000256" key="7">
    <source>
        <dbReference type="ARBA" id="ARBA00023012"/>
    </source>
</evidence>
<keyword evidence="7" id="KW-0902">Two-component regulatory system</keyword>
<dbReference type="Pfam" id="PF02518">
    <property type="entry name" value="HATPase_c"/>
    <property type="match status" value="1"/>
</dbReference>
<dbReference type="SMART" id="SM00387">
    <property type="entry name" value="HATPase_c"/>
    <property type="match status" value="1"/>
</dbReference>
<keyword evidence="5 9" id="KW-0418">Kinase</keyword>
<dbReference type="EC" id="2.7.13.3" evidence="2"/>
<dbReference type="GO" id="GO:0016301">
    <property type="term" value="F:kinase activity"/>
    <property type="evidence" value="ECO:0007669"/>
    <property type="project" value="UniProtKB-KW"/>
</dbReference>
<dbReference type="SUPFAM" id="SSF55874">
    <property type="entry name" value="ATPase domain of HSP90 chaperone/DNA topoisomerase II/histidine kinase"/>
    <property type="match status" value="1"/>
</dbReference>
<dbReference type="Gene3D" id="3.30.565.10">
    <property type="entry name" value="Histidine kinase-like ATPase, C-terminal domain"/>
    <property type="match status" value="1"/>
</dbReference>
<dbReference type="Proteomes" id="UP000767854">
    <property type="component" value="Unassembled WGS sequence"/>
</dbReference>
<reference evidence="9 10" key="1">
    <citation type="submission" date="2021-01" db="EMBL/GenBank/DDBJ databases">
        <title>Genomic Encyclopedia of Type Strains, Phase IV (KMG-IV): sequencing the most valuable type-strain genomes for metagenomic binning, comparative biology and taxonomic classification.</title>
        <authorList>
            <person name="Goeker M."/>
        </authorList>
    </citation>
    <scope>NUCLEOTIDE SEQUENCE [LARGE SCALE GENOMIC DNA]</scope>
    <source>
        <strain evidence="9 10">DSM 24436</strain>
    </source>
</reference>
<sequence>MSQNDFKTTDFYALISVLNNIIVNAIDAISQTGRIVIEEKIEDQMIYFTIRDNGNGIDPSELGIIFEPGYSTKFNEHTGIMASGIGLTHVKQLVEGYFEGKIEVFSKWNSGTTFHIWIPAPKIVETHEVKDEDESR</sequence>
<evidence type="ECO:0000259" key="8">
    <source>
        <dbReference type="PROSITE" id="PS50109"/>
    </source>
</evidence>
<dbReference type="PANTHER" id="PTHR43065:SF46">
    <property type="entry name" value="C4-DICARBOXYLATE TRANSPORT SENSOR PROTEIN DCTB"/>
    <property type="match status" value="1"/>
</dbReference>
<dbReference type="InterPro" id="IPR004358">
    <property type="entry name" value="Sig_transdc_His_kin-like_C"/>
</dbReference>
<evidence type="ECO:0000256" key="3">
    <source>
        <dbReference type="ARBA" id="ARBA00022679"/>
    </source>
</evidence>
<dbReference type="CDD" id="cd00075">
    <property type="entry name" value="HATPase"/>
    <property type="match status" value="1"/>
</dbReference>
<organism evidence="9 10">
    <name type="scientific">Fusibacter tunisiensis</name>
    <dbReference type="NCBI Taxonomy" id="1008308"/>
    <lineage>
        <taxon>Bacteria</taxon>
        <taxon>Bacillati</taxon>
        <taxon>Bacillota</taxon>
        <taxon>Clostridia</taxon>
        <taxon>Eubacteriales</taxon>
        <taxon>Eubacteriales Family XII. Incertae Sedis</taxon>
        <taxon>Fusibacter</taxon>
    </lineage>
</organism>
<dbReference type="PANTHER" id="PTHR43065">
    <property type="entry name" value="SENSOR HISTIDINE KINASE"/>
    <property type="match status" value="1"/>
</dbReference>
<accession>A0ABS2MT22</accession>
<dbReference type="EMBL" id="JAFBDT010000022">
    <property type="protein sequence ID" value="MBM7562566.1"/>
    <property type="molecule type" value="Genomic_DNA"/>
</dbReference>
<gene>
    <name evidence="9" type="ORF">JOC49_002127</name>
</gene>
<dbReference type="PRINTS" id="PR00344">
    <property type="entry name" value="BCTRLSENSOR"/>
</dbReference>
<keyword evidence="6" id="KW-0067">ATP-binding</keyword>